<name>A0A382HR61_9ZZZZ</name>
<sequence length="244" mass="25618">MRQIQFKSWGRRGVQALILGVSLGALTACDDLLQVELPHLLTDAAIEGSGTAELQVMSAMALFECGYTAFGLMAMGAEDTMESIAGVYGGGHVYDESPDTGSCDGSSTSDSWFDQIMGARAMISTDPALLVSTATGQGRGVYDRIANEWDLGAAEARLQGIGAIYMAMSLAHFGEFLCEMALDGSDIMSPTTTLGLAQTWIDRAMTHTGADFALPNSAAPSAATAAKAIRARIRWANRDFAGAA</sequence>
<organism evidence="1">
    <name type="scientific">marine metagenome</name>
    <dbReference type="NCBI Taxonomy" id="408172"/>
    <lineage>
        <taxon>unclassified sequences</taxon>
        <taxon>metagenomes</taxon>
        <taxon>ecological metagenomes</taxon>
    </lineage>
</organism>
<proteinExistence type="predicted"/>
<feature type="non-terminal residue" evidence="1">
    <location>
        <position position="244"/>
    </location>
</feature>
<dbReference type="EMBL" id="UINC01062806">
    <property type="protein sequence ID" value="SVB89770.1"/>
    <property type="molecule type" value="Genomic_DNA"/>
</dbReference>
<evidence type="ECO:0008006" key="2">
    <source>
        <dbReference type="Google" id="ProtNLM"/>
    </source>
</evidence>
<evidence type="ECO:0000313" key="1">
    <source>
        <dbReference type="EMBL" id="SVB89770.1"/>
    </source>
</evidence>
<dbReference type="AlphaFoldDB" id="A0A382HR61"/>
<protein>
    <recommendedName>
        <fullName evidence="2">SusD-like N-terminal domain-containing protein</fullName>
    </recommendedName>
</protein>
<accession>A0A382HR61</accession>
<dbReference type="PROSITE" id="PS51257">
    <property type="entry name" value="PROKAR_LIPOPROTEIN"/>
    <property type="match status" value="1"/>
</dbReference>
<reference evidence="1" key="1">
    <citation type="submission" date="2018-05" db="EMBL/GenBank/DDBJ databases">
        <authorList>
            <person name="Lanie J.A."/>
            <person name="Ng W.-L."/>
            <person name="Kazmierczak K.M."/>
            <person name="Andrzejewski T.M."/>
            <person name="Davidsen T.M."/>
            <person name="Wayne K.J."/>
            <person name="Tettelin H."/>
            <person name="Glass J.I."/>
            <person name="Rusch D."/>
            <person name="Podicherti R."/>
            <person name="Tsui H.-C.T."/>
            <person name="Winkler M.E."/>
        </authorList>
    </citation>
    <scope>NUCLEOTIDE SEQUENCE</scope>
</reference>
<gene>
    <name evidence="1" type="ORF">METZ01_LOCUS242624</name>
</gene>